<dbReference type="EC" id="1.11.1.5" evidence="8"/>
<dbReference type="PANTHER" id="PTHR30600:SF7">
    <property type="entry name" value="CYTOCHROME C PEROXIDASE-RELATED"/>
    <property type="match status" value="1"/>
</dbReference>
<keyword evidence="8" id="KW-0575">Peroxidase</keyword>
<comment type="subcellular location">
    <subcellularLocation>
        <location evidence="1">Cell envelope</location>
    </subcellularLocation>
</comment>
<feature type="domain" description="Cytochrome c" evidence="7">
    <location>
        <begin position="19"/>
        <end position="127"/>
    </location>
</feature>
<dbReference type="GO" id="GO:0004130">
    <property type="term" value="F:cytochrome-c peroxidase activity"/>
    <property type="evidence" value="ECO:0007669"/>
    <property type="project" value="UniProtKB-EC"/>
</dbReference>
<evidence type="ECO:0000256" key="4">
    <source>
        <dbReference type="ARBA" id="ARBA00023002"/>
    </source>
</evidence>
<feature type="domain" description="Cytochrome c" evidence="7">
    <location>
        <begin position="157"/>
        <end position="294"/>
    </location>
</feature>
<dbReference type="EMBL" id="JH109152">
    <property type="protein sequence ID" value="EGW22812.1"/>
    <property type="molecule type" value="Genomic_DNA"/>
</dbReference>
<dbReference type="InterPro" id="IPR051395">
    <property type="entry name" value="Cytochrome_c_Peroxidase/MauG"/>
</dbReference>
<gene>
    <name evidence="8" type="ORF">Mettu_1639</name>
</gene>
<dbReference type="GO" id="GO:0030313">
    <property type="term" value="C:cell envelope"/>
    <property type="evidence" value="ECO:0007669"/>
    <property type="project" value="UniProtKB-SubCell"/>
</dbReference>
<dbReference type="InterPro" id="IPR004852">
    <property type="entry name" value="Di-haem_cyt_c_peroxidsae"/>
</dbReference>
<evidence type="ECO:0000256" key="3">
    <source>
        <dbReference type="ARBA" id="ARBA00022723"/>
    </source>
</evidence>
<dbReference type="Gene3D" id="1.10.760.10">
    <property type="entry name" value="Cytochrome c-like domain"/>
    <property type="match status" value="2"/>
</dbReference>
<evidence type="ECO:0000313" key="9">
    <source>
        <dbReference type="Proteomes" id="UP000004664"/>
    </source>
</evidence>
<reference evidence="8 9" key="1">
    <citation type="submission" date="2011-06" db="EMBL/GenBank/DDBJ databases">
        <title>Genomic sequence of Methylobacter tundripaludum SV96.</title>
        <authorList>
            <consortium name="US DOE Joint Genome Institute"/>
            <person name="Lucas S."/>
            <person name="Han J."/>
            <person name="Lapidus A."/>
            <person name="Cheng J.-F."/>
            <person name="Goodwin L."/>
            <person name="Pitluck S."/>
            <person name="Held B."/>
            <person name="Detter J.C."/>
            <person name="Han C."/>
            <person name="Tapia R."/>
            <person name="Land M."/>
            <person name="Hauser L."/>
            <person name="Kyrpides N."/>
            <person name="Ivanova N."/>
            <person name="Ovchinnikova G."/>
            <person name="Pagani I."/>
            <person name="Klotz M.G."/>
            <person name="Dispirito A.A."/>
            <person name="Murrell J.C."/>
            <person name="Dunfield P."/>
            <person name="Kalyuzhnaya M.G."/>
            <person name="Svenning M."/>
            <person name="Trotsenko Y.A."/>
            <person name="Stein L.Y."/>
            <person name="Woyke T."/>
        </authorList>
    </citation>
    <scope>NUCLEOTIDE SEQUENCE [LARGE SCALE GENOMIC DNA]</scope>
    <source>
        <strain evidence="9">ATCC BAA-1195 / DSM 17260 / SV96</strain>
    </source>
</reference>
<protein>
    <submittedName>
        <fullName evidence="8">Cytochrome-c peroxidase</fullName>
        <ecNumber evidence="8">1.11.1.5</ecNumber>
    </submittedName>
</protein>
<dbReference type="Proteomes" id="UP000004664">
    <property type="component" value="Unassembled WGS sequence"/>
</dbReference>
<evidence type="ECO:0000256" key="2">
    <source>
        <dbReference type="ARBA" id="ARBA00022617"/>
    </source>
</evidence>
<name>G3IV16_METTV</name>
<dbReference type="InterPro" id="IPR025992">
    <property type="entry name" value="Haem-bd"/>
</dbReference>
<evidence type="ECO:0000256" key="1">
    <source>
        <dbReference type="ARBA" id="ARBA00004196"/>
    </source>
</evidence>
<keyword evidence="3 6" id="KW-0479">Metal-binding</keyword>
<organism evidence="8 9">
    <name type="scientific">Methylobacter tundripaludum (strain ATCC BAA-1195 / DSM 17260 / SV96)</name>
    <dbReference type="NCBI Taxonomy" id="697282"/>
    <lineage>
        <taxon>Bacteria</taxon>
        <taxon>Pseudomonadati</taxon>
        <taxon>Pseudomonadota</taxon>
        <taxon>Gammaproteobacteria</taxon>
        <taxon>Methylococcales</taxon>
        <taxon>Methylococcaceae</taxon>
        <taxon>Methylobacter</taxon>
    </lineage>
</organism>
<proteinExistence type="predicted"/>
<dbReference type="RefSeq" id="WP_006890780.1">
    <property type="nucleotide sequence ID" value="NZ_JH109152.1"/>
</dbReference>
<dbReference type="InterPro" id="IPR036909">
    <property type="entry name" value="Cyt_c-like_dom_sf"/>
</dbReference>
<dbReference type="GO" id="GO:0046872">
    <property type="term" value="F:metal ion binding"/>
    <property type="evidence" value="ECO:0007669"/>
    <property type="project" value="UniProtKB-KW"/>
</dbReference>
<sequence length="294" mass="32271">MLGLNSKNEPIAPVAGTSANFAQVSQIFQNKCVDCHSPGMLRRPIYAELPIAKQLMAHDIENASARLVISKSMYSGETLFTPLMLARIEGALRNNSMPPALYLSMHWTDSLNDNEKTTILAWITEERAKLAWSADTVPTLKGEPIHPLPLQVTLDPKKVELGRKLFFDRRLSGDNSMNCASCHSLVKGGTDHAKVATGIRGQQGPINSPTVYNAMYNIAQFWDGRAKNLIEQAAGPVANPGEMGAEWEHVIETLNQVETYRAAFAELYPTEGLTKATVTQSIATFEESLGDCRI</sequence>
<evidence type="ECO:0000313" key="8">
    <source>
        <dbReference type="EMBL" id="EGW22812.1"/>
    </source>
</evidence>
<dbReference type="PROSITE" id="PS51007">
    <property type="entry name" value="CYTC"/>
    <property type="match status" value="2"/>
</dbReference>
<dbReference type="SMART" id="SM01235">
    <property type="entry name" value="Haem_bd"/>
    <property type="match status" value="1"/>
</dbReference>
<accession>G3IV16</accession>
<dbReference type="AlphaFoldDB" id="G3IV16"/>
<dbReference type="HOGENOM" id="CLU_034652_2_0_6"/>
<evidence type="ECO:0000256" key="6">
    <source>
        <dbReference type="PROSITE-ProRule" id="PRU00433"/>
    </source>
</evidence>
<dbReference type="SUPFAM" id="SSF46626">
    <property type="entry name" value="Cytochrome c"/>
    <property type="match status" value="2"/>
</dbReference>
<dbReference type="Pfam" id="PF03150">
    <property type="entry name" value="CCP_MauG"/>
    <property type="match status" value="1"/>
</dbReference>
<dbReference type="InterPro" id="IPR009056">
    <property type="entry name" value="Cyt_c-like_dom"/>
</dbReference>
<keyword evidence="5 6" id="KW-0408">Iron</keyword>
<keyword evidence="9" id="KW-1185">Reference proteome</keyword>
<dbReference type="STRING" id="697282.Mettu_1639"/>
<dbReference type="GO" id="GO:0020037">
    <property type="term" value="F:heme binding"/>
    <property type="evidence" value="ECO:0007669"/>
    <property type="project" value="InterPro"/>
</dbReference>
<evidence type="ECO:0000256" key="5">
    <source>
        <dbReference type="ARBA" id="ARBA00023004"/>
    </source>
</evidence>
<dbReference type="OrthoDB" id="9805202at2"/>
<evidence type="ECO:0000259" key="7">
    <source>
        <dbReference type="PROSITE" id="PS51007"/>
    </source>
</evidence>
<dbReference type="eggNOG" id="COG1858">
    <property type="taxonomic scope" value="Bacteria"/>
</dbReference>
<dbReference type="GO" id="GO:0009055">
    <property type="term" value="F:electron transfer activity"/>
    <property type="evidence" value="ECO:0007669"/>
    <property type="project" value="InterPro"/>
</dbReference>
<keyword evidence="2 6" id="KW-0349">Heme</keyword>
<dbReference type="PANTHER" id="PTHR30600">
    <property type="entry name" value="CYTOCHROME C PEROXIDASE-RELATED"/>
    <property type="match status" value="1"/>
</dbReference>
<keyword evidence="4 8" id="KW-0560">Oxidoreductase</keyword>
<dbReference type="Pfam" id="PF14376">
    <property type="entry name" value="Haem_bd"/>
    <property type="match status" value="1"/>
</dbReference>